<reference evidence="1" key="1">
    <citation type="journal article" date="2015" name="Genome Biol. Evol.">
        <title>Organellar Genomes of White Spruce (Picea glauca): Assembly and Annotation.</title>
        <authorList>
            <person name="Jackman S.D."/>
            <person name="Warren R.L."/>
            <person name="Gibb E.A."/>
            <person name="Vandervalk B.P."/>
            <person name="Mohamadi H."/>
            <person name="Chu J."/>
            <person name="Raymond A."/>
            <person name="Pleasance S."/>
            <person name="Coope R."/>
            <person name="Wildung M.R."/>
            <person name="Ritland C.E."/>
            <person name="Bousquet J."/>
            <person name="Jones S.J."/>
            <person name="Bohlmann J."/>
            <person name="Birol I."/>
        </authorList>
    </citation>
    <scope>NUCLEOTIDE SEQUENCE [LARGE SCALE GENOMIC DNA]</scope>
    <source>
        <tissue evidence="1">Flushing bud</tissue>
    </source>
</reference>
<gene>
    <name evidence="1" type="ORF">ABT39_MTgene5491</name>
</gene>
<accession>A0A101LXT3</accession>
<name>A0A101LXT3_PICGL</name>
<proteinExistence type="predicted"/>
<comment type="caution">
    <text evidence="1">The sequence shown here is derived from an EMBL/GenBank/DDBJ whole genome shotgun (WGS) entry which is preliminary data.</text>
</comment>
<evidence type="ECO:0000313" key="1">
    <source>
        <dbReference type="EMBL" id="KUM47306.1"/>
    </source>
</evidence>
<sequence>MKRINPVNSKLLSRFSVDVTLAVLNFVPSNEEVREIDPHPNNLFALPQYPCVPTLQMNKQMKNDTTRGWRLLWWLVIPDCKTLPGGDG</sequence>
<dbReference type="AlphaFoldDB" id="A0A101LXT3"/>
<organism evidence="1">
    <name type="scientific">Picea glauca</name>
    <name type="common">White spruce</name>
    <name type="synonym">Pinus glauca</name>
    <dbReference type="NCBI Taxonomy" id="3330"/>
    <lineage>
        <taxon>Eukaryota</taxon>
        <taxon>Viridiplantae</taxon>
        <taxon>Streptophyta</taxon>
        <taxon>Embryophyta</taxon>
        <taxon>Tracheophyta</taxon>
        <taxon>Spermatophyta</taxon>
        <taxon>Pinopsida</taxon>
        <taxon>Pinidae</taxon>
        <taxon>Conifers I</taxon>
        <taxon>Pinales</taxon>
        <taxon>Pinaceae</taxon>
        <taxon>Picea</taxon>
    </lineage>
</organism>
<keyword evidence="1" id="KW-0496">Mitochondrion</keyword>
<geneLocation type="mitochondrion" evidence="1"/>
<protein>
    <submittedName>
        <fullName evidence="1">Uncharacterized protein</fullName>
    </submittedName>
</protein>
<dbReference type="EMBL" id="LKAM01000007">
    <property type="protein sequence ID" value="KUM47306.1"/>
    <property type="molecule type" value="Genomic_DNA"/>
</dbReference>